<sequence>MEDFRIEDLEWDTLKKWGATLNMAKQLGFQVVFADNLLKTKLLAYFATQKLLDATEKKSNLNLSSIGGDLAFVTSTGSDFVGATKGSLGLLDDKGQALGFVAVVDFQAQYKEAPRLIA</sequence>
<accession>A0ABR0NA37</accession>
<dbReference type="Proteomes" id="UP001358586">
    <property type="component" value="Chromosome 11"/>
</dbReference>
<protein>
    <submittedName>
        <fullName evidence="1">Uncharacterized protein</fullName>
    </submittedName>
</protein>
<dbReference type="PANTHER" id="PTHR35021:SF8">
    <property type="entry name" value="FIBER PROTEIN FB17"/>
    <property type="match status" value="1"/>
</dbReference>
<name>A0ABR0NA37_GOSAR</name>
<keyword evidence="2" id="KW-1185">Reference proteome</keyword>
<evidence type="ECO:0000313" key="1">
    <source>
        <dbReference type="EMBL" id="KAK5787356.1"/>
    </source>
</evidence>
<dbReference type="EMBL" id="JARKNE010000011">
    <property type="protein sequence ID" value="KAK5787356.1"/>
    <property type="molecule type" value="Genomic_DNA"/>
</dbReference>
<gene>
    <name evidence="1" type="ORF">PVK06_042010</name>
</gene>
<reference evidence="1 2" key="1">
    <citation type="submission" date="2023-03" db="EMBL/GenBank/DDBJ databases">
        <title>WGS of Gossypium arboreum.</title>
        <authorList>
            <person name="Yu D."/>
        </authorList>
    </citation>
    <scope>NUCLEOTIDE SEQUENCE [LARGE SCALE GENOMIC DNA]</scope>
    <source>
        <tissue evidence="1">Leaf</tissue>
    </source>
</reference>
<evidence type="ECO:0000313" key="2">
    <source>
        <dbReference type="Proteomes" id="UP001358586"/>
    </source>
</evidence>
<dbReference type="PANTHER" id="PTHR35021">
    <property type="match status" value="1"/>
</dbReference>
<proteinExistence type="predicted"/>
<organism evidence="1 2">
    <name type="scientific">Gossypium arboreum</name>
    <name type="common">Tree cotton</name>
    <name type="synonym">Gossypium nanking</name>
    <dbReference type="NCBI Taxonomy" id="29729"/>
    <lineage>
        <taxon>Eukaryota</taxon>
        <taxon>Viridiplantae</taxon>
        <taxon>Streptophyta</taxon>
        <taxon>Embryophyta</taxon>
        <taxon>Tracheophyta</taxon>
        <taxon>Spermatophyta</taxon>
        <taxon>Magnoliopsida</taxon>
        <taxon>eudicotyledons</taxon>
        <taxon>Gunneridae</taxon>
        <taxon>Pentapetalae</taxon>
        <taxon>rosids</taxon>
        <taxon>malvids</taxon>
        <taxon>Malvales</taxon>
        <taxon>Malvaceae</taxon>
        <taxon>Malvoideae</taxon>
        <taxon>Gossypium</taxon>
    </lineage>
</organism>
<comment type="caution">
    <text evidence="1">The sequence shown here is derived from an EMBL/GenBank/DDBJ whole genome shotgun (WGS) entry which is preliminary data.</text>
</comment>